<dbReference type="Gene3D" id="2.40.30.170">
    <property type="match status" value="1"/>
</dbReference>
<evidence type="ECO:0000313" key="2">
    <source>
        <dbReference type="EMBL" id="VFJ93583.1"/>
    </source>
</evidence>
<proteinExistence type="inferred from homology"/>
<dbReference type="GO" id="GO:0015562">
    <property type="term" value="F:efflux transmembrane transporter activity"/>
    <property type="evidence" value="ECO:0007669"/>
    <property type="project" value="TreeGrafter"/>
</dbReference>
<dbReference type="EMBL" id="CAADFJ010000054">
    <property type="protein sequence ID" value="VFK00860.1"/>
    <property type="molecule type" value="Genomic_DNA"/>
</dbReference>
<name>A0A450V7W3_9GAMM</name>
<dbReference type="Gene3D" id="1.10.287.470">
    <property type="entry name" value="Helix hairpin bin"/>
    <property type="match status" value="1"/>
</dbReference>
<sequence length="274" mass="30132">MSFCGARGGVGSRSVRPWKYHAVPVFLIAAILAVPARAEPRPSHVVPAMAVSSPATTEIHAQLRAPRQTVLSSELSTKVQRIFVREGERFTDKRELVRFDCALEQARLAKMKVMLAGARKNAKIQQRLLELNSMGTLEVELARVEVDKARADVRTQLVVLSKCTLRAPFSGRVVEVKASEHQFVQTGEPLLEILDDSSIEIDFIVPSHWLAWLEVGLKFSVTINETGRGYPGEVLRLGARVDPVSQLVKVMGGISGRFPELMSGMSGRVTITPP</sequence>
<dbReference type="AlphaFoldDB" id="A0A450V7W3"/>
<dbReference type="Gene3D" id="2.40.50.100">
    <property type="match status" value="1"/>
</dbReference>
<evidence type="ECO:0000313" key="4">
    <source>
        <dbReference type="EMBL" id="VFK00860.1"/>
    </source>
</evidence>
<accession>A0A450V7W3</accession>
<dbReference type="PANTHER" id="PTHR30469">
    <property type="entry name" value="MULTIDRUG RESISTANCE PROTEIN MDTA"/>
    <property type="match status" value="1"/>
</dbReference>
<dbReference type="SUPFAM" id="SSF111369">
    <property type="entry name" value="HlyD-like secretion proteins"/>
    <property type="match status" value="1"/>
</dbReference>
<dbReference type="EMBL" id="CAADFI010000057">
    <property type="protein sequence ID" value="VFJ94173.1"/>
    <property type="molecule type" value="Genomic_DNA"/>
</dbReference>
<dbReference type="GO" id="GO:1990281">
    <property type="term" value="C:efflux pump complex"/>
    <property type="evidence" value="ECO:0007669"/>
    <property type="project" value="TreeGrafter"/>
</dbReference>
<dbReference type="InterPro" id="IPR006143">
    <property type="entry name" value="RND_pump_MFP"/>
</dbReference>
<evidence type="ECO:0000313" key="3">
    <source>
        <dbReference type="EMBL" id="VFJ94173.1"/>
    </source>
</evidence>
<gene>
    <name evidence="2" type="ORF">BECKH772A_GA0070896_100583</name>
    <name evidence="3" type="ORF">BECKH772B_GA0070898_100573</name>
    <name evidence="4" type="ORF">BECKH772C_GA0070978_100543</name>
</gene>
<reference evidence="4" key="1">
    <citation type="submission" date="2019-02" db="EMBL/GenBank/DDBJ databases">
        <authorList>
            <person name="Gruber-Vodicka R. H."/>
            <person name="Seah K. B. B."/>
        </authorList>
    </citation>
    <scope>NUCLEOTIDE SEQUENCE</scope>
    <source>
        <strain evidence="4">BECK_SA2B12</strain>
        <strain evidence="2">BECK_SA2B15</strain>
        <strain evidence="3">BECK_SA2B20</strain>
    </source>
</reference>
<dbReference type="EMBL" id="CAADFG010000058">
    <property type="protein sequence ID" value="VFJ93583.1"/>
    <property type="molecule type" value="Genomic_DNA"/>
</dbReference>
<organism evidence="4">
    <name type="scientific">Candidatus Kentrum eta</name>
    <dbReference type="NCBI Taxonomy" id="2126337"/>
    <lineage>
        <taxon>Bacteria</taxon>
        <taxon>Pseudomonadati</taxon>
        <taxon>Pseudomonadota</taxon>
        <taxon>Gammaproteobacteria</taxon>
        <taxon>Candidatus Kentrum</taxon>
    </lineage>
</organism>
<protein>
    <submittedName>
        <fullName evidence="4">RND family efflux transporter, MFP subunit</fullName>
    </submittedName>
</protein>
<comment type="similarity">
    <text evidence="1">Belongs to the membrane fusion protein (MFP) (TC 8.A.1) family.</text>
</comment>
<dbReference type="PANTHER" id="PTHR30469:SF15">
    <property type="entry name" value="HLYD FAMILY OF SECRETION PROTEINS"/>
    <property type="match status" value="1"/>
</dbReference>
<dbReference type="NCBIfam" id="TIGR01730">
    <property type="entry name" value="RND_mfp"/>
    <property type="match status" value="1"/>
</dbReference>
<evidence type="ECO:0000256" key="1">
    <source>
        <dbReference type="ARBA" id="ARBA00009477"/>
    </source>
</evidence>